<dbReference type="Pfam" id="PF13614">
    <property type="entry name" value="AAA_31"/>
    <property type="match status" value="1"/>
</dbReference>
<dbReference type="Proteomes" id="UP000027161">
    <property type="component" value="Unassembled WGS sequence"/>
</dbReference>
<sequence length="253" mass="28812">MKIIAIINQKGGVGKSTISANLAYSIACLNYSTLIIDMDPQAHSCEVFKSDLHIKHTIKDLFSQPSTKIEKIIYPAKIKDILIKNLDVIHSNILFSKASESVTFRNHREKILISSIKNLHKYEYVILDCPPNLGVITVNAIYSANIIIIPITYDKAALDGTADLIHTAREIKEVSNINYYIVRNMYDVRNKQTNYYIENELSTFKDKVLQTRIRKFEVINQSRIAQIPIHIYDPTCKAVSDYSSLAHEVINIQ</sequence>
<dbReference type="InterPro" id="IPR027417">
    <property type="entry name" value="P-loop_NTPase"/>
</dbReference>
<accession>A0A8E1BZ93</accession>
<gene>
    <name evidence="2" type="primary">parA_3</name>
    <name evidence="2" type="ORF">REISMN_08620</name>
</gene>
<dbReference type="AlphaFoldDB" id="A0A8E1BZ93"/>
<dbReference type="InterPro" id="IPR050678">
    <property type="entry name" value="DNA_Partitioning_ATPase"/>
</dbReference>
<dbReference type="RefSeq" id="WP_008581543.1">
    <property type="nucleotide sequence ID" value="NZ_JFKF01000207.1"/>
</dbReference>
<dbReference type="PIRSF" id="PIRSF009320">
    <property type="entry name" value="Nuc_binding_HP_1000"/>
    <property type="match status" value="1"/>
</dbReference>
<evidence type="ECO:0000313" key="3">
    <source>
        <dbReference type="Proteomes" id="UP000027161"/>
    </source>
</evidence>
<name>A0A8E1BZ93_9RICK</name>
<evidence type="ECO:0000313" key="2">
    <source>
        <dbReference type="EMBL" id="KDO02107.1"/>
    </source>
</evidence>
<keyword evidence="2" id="KW-0614">Plasmid</keyword>
<dbReference type="SUPFAM" id="SSF52540">
    <property type="entry name" value="P-loop containing nucleoside triphosphate hydrolases"/>
    <property type="match status" value="1"/>
</dbReference>
<keyword evidence="3" id="KW-1185">Reference proteome</keyword>
<dbReference type="PANTHER" id="PTHR13696:SF52">
    <property type="entry name" value="PARA FAMILY PROTEIN CT_582"/>
    <property type="match status" value="1"/>
</dbReference>
<evidence type="ECO:0000259" key="1">
    <source>
        <dbReference type="Pfam" id="PF13614"/>
    </source>
</evidence>
<feature type="domain" description="AAA" evidence="1">
    <location>
        <begin position="1"/>
        <end position="178"/>
    </location>
</feature>
<dbReference type="EMBL" id="JFKF01000207">
    <property type="protein sequence ID" value="KDO02107.1"/>
    <property type="molecule type" value="Genomic_DNA"/>
</dbReference>
<dbReference type="PANTHER" id="PTHR13696">
    <property type="entry name" value="P-LOOP CONTAINING NUCLEOSIDE TRIPHOSPHATE HYDROLASE"/>
    <property type="match status" value="1"/>
</dbReference>
<proteinExistence type="predicted"/>
<dbReference type="InterPro" id="IPR025669">
    <property type="entry name" value="AAA_dom"/>
</dbReference>
<geneLocation type="plasmid" evidence="2">
    <name>pREISMN_3</name>
</geneLocation>
<protein>
    <submittedName>
        <fullName evidence="2">Plasmid partitioning protein ParA</fullName>
    </submittedName>
</protein>
<dbReference type="Gene3D" id="3.40.50.300">
    <property type="entry name" value="P-loop containing nucleotide triphosphate hydrolases"/>
    <property type="match status" value="1"/>
</dbReference>
<reference evidence="2 3" key="1">
    <citation type="submission" date="2014-02" db="EMBL/GenBank/DDBJ databases">
        <title>Draft genome sequence of Rickettsia buchneri sp. nov. ISO7T.</title>
        <authorList>
            <person name="Felsheim R.F."/>
            <person name="Kurtti T.J."/>
            <person name="Munderloh U.G."/>
        </authorList>
    </citation>
    <scope>NUCLEOTIDE SEQUENCE [LARGE SCALE GENOMIC DNA]</scope>
    <source>
        <strain evidence="3">ISO7</strain>
        <plasmid evidence="2">pREISMN_3</plasmid>
    </source>
</reference>
<dbReference type="CDD" id="cd02042">
    <property type="entry name" value="ParAB_family"/>
    <property type="match status" value="1"/>
</dbReference>
<comment type="caution">
    <text evidence="2">The sequence shown here is derived from an EMBL/GenBank/DDBJ whole genome shotgun (WGS) entry which is preliminary data.</text>
</comment>
<organism evidence="2 3">
    <name type="scientific">Rickettsia tamurae subsp. buchneri</name>
    <dbReference type="NCBI Taxonomy" id="1462938"/>
    <lineage>
        <taxon>Bacteria</taxon>
        <taxon>Pseudomonadati</taxon>
        <taxon>Pseudomonadota</taxon>
        <taxon>Alphaproteobacteria</taxon>
        <taxon>Rickettsiales</taxon>
        <taxon>Rickettsiaceae</taxon>
        <taxon>Rickettsieae</taxon>
        <taxon>Rickettsia</taxon>
        <taxon>spotted fever group</taxon>
    </lineage>
</organism>